<sequence>MFLGQYQHSLDTKGRLIVPARFRDGLEEGGFITRGFDRCLMVMTMDYFEAVYERINGMNLADPATRELRRLFFANAYSITPDKVGRINLPQDLRQFAQIESNTTVAGQGEYFEIWLPSLWDEQMNTLANAEANIERFSALDLSGS</sequence>
<gene>
    <name evidence="7 9" type="primary">mraZ</name>
    <name evidence="9" type="ORF">H8E29_12550</name>
</gene>
<dbReference type="InterPro" id="IPR007159">
    <property type="entry name" value="SpoVT-AbrB_dom"/>
</dbReference>
<dbReference type="NCBIfam" id="TIGR00242">
    <property type="entry name" value="division/cell wall cluster transcriptional repressor MraZ"/>
    <property type="match status" value="1"/>
</dbReference>
<dbReference type="GO" id="GO:0009295">
    <property type="term" value="C:nucleoid"/>
    <property type="evidence" value="ECO:0007669"/>
    <property type="project" value="UniProtKB-SubCell"/>
</dbReference>
<comment type="similarity">
    <text evidence="7">Belongs to the MraZ family.</text>
</comment>
<evidence type="ECO:0000256" key="4">
    <source>
        <dbReference type="ARBA" id="ARBA00023015"/>
    </source>
</evidence>
<dbReference type="Pfam" id="PF02381">
    <property type="entry name" value="MraZ"/>
    <property type="match status" value="2"/>
</dbReference>
<evidence type="ECO:0000256" key="7">
    <source>
        <dbReference type="HAMAP-Rule" id="MF_01008"/>
    </source>
</evidence>
<evidence type="ECO:0000256" key="5">
    <source>
        <dbReference type="ARBA" id="ARBA00023125"/>
    </source>
</evidence>
<dbReference type="CDD" id="cd16321">
    <property type="entry name" value="MraZ_C"/>
    <property type="match status" value="1"/>
</dbReference>
<dbReference type="InterPro" id="IPR038619">
    <property type="entry name" value="MraZ_sf"/>
</dbReference>
<dbReference type="HAMAP" id="MF_01008">
    <property type="entry name" value="MraZ"/>
    <property type="match status" value="1"/>
</dbReference>
<dbReference type="PANTHER" id="PTHR34701">
    <property type="entry name" value="TRANSCRIPTIONAL REGULATOR MRAZ"/>
    <property type="match status" value="1"/>
</dbReference>
<keyword evidence="4 7" id="KW-0805">Transcription regulation</keyword>
<comment type="subunit">
    <text evidence="7">Forms oligomers.</text>
</comment>
<evidence type="ECO:0000256" key="2">
    <source>
        <dbReference type="ARBA" id="ARBA00022490"/>
    </source>
</evidence>
<dbReference type="GO" id="GO:0005737">
    <property type="term" value="C:cytoplasm"/>
    <property type="evidence" value="ECO:0007669"/>
    <property type="project" value="UniProtKB-UniRule"/>
</dbReference>
<dbReference type="GO" id="GO:0003700">
    <property type="term" value="F:DNA-binding transcription factor activity"/>
    <property type="evidence" value="ECO:0007669"/>
    <property type="project" value="UniProtKB-UniRule"/>
</dbReference>
<dbReference type="InterPro" id="IPR037914">
    <property type="entry name" value="SpoVT-AbrB_sf"/>
</dbReference>
<dbReference type="InterPro" id="IPR020603">
    <property type="entry name" value="MraZ_dom"/>
</dbReference>
<evidence type="ECO:0000259" key="8">
    <source>
        <dbReference type="PROSITE" id="PS51740"/>
    </source>
</evidence>
<organism evidence="9 10">
    <name type="scientific">Candidatus Desulfolinea nitratireducens</name>
    <dbReference type="NCBI Taxonomy" id="2841698"/>
    <lineage>
        <taxon>Bacteria</taxon>
        <taxon>Bacillati</taxon>
        <taxon>Chloroflexota</taxon>
        <taxon>Anaerolineae</taxon>
        <taxon>Anaerolineales</taxon>
        <taxon>Anaerolineales incertae sedis</taxon>
        <taxon>Candidatus Desulfolinea</taxon>
    </lineage>
</organism>
<dbReference type="CDD" id="cd16320">
    <property type="entry name" value="MraZ_N"/>
    <property type="match status" value="1"/>
</dbReference>
<dbReference type="PROSITE" id="PS51740">
    <property type="entry name" value="SPOVT_ABRB"/>
    <property type="match status" value="1"/>
</dbReference>
<comment type="caution">
    <text evidence="9">The sequence shown here is derived from an EMBL/GenBank/DDBJ whole genome shotgun (WGS) entry which is preliminary data.</text>
</comment>
<protein>
    <recommendedName>
        <fullName evidence="1 7">Transcriptional regulator MraZ</fullName>
    </recommendedName>
</protein>
<evidence type="ECO:0000313" key="10">
    <source>
        <dbReference type="Proteomes" id="UP000614469"/>
    </source>
</evidence>
<dbReference type="Proteomes" id="UP000614469">
    <property type="component" value="Unassembled WGS sequence"/>
</dbReference>
<keyword evidence="2 7" id="KW-0963">Cytoplasm</keyword>
<dbReference type="PANTHER" id="PTHR34701:SF1">
    <property type="entry name" value="TRANSCRIPTIONAL REGULATOR MRAZ"/>
    <property type="match status" value="1"/>
</dbReference>
<evidence type="ECO:0000256" key="3">
    <source>
        <dbReference type="ARBA" id="ARBA00022737"/>
    </source>
</evidence>
<feature type="domain" description="SpoVT-AbrB" evidence="8">
    <location>
        <begin position="5"/>
        <end position="47"/>
    </location>
</feature>
<evidence type="ECO:0000256" key="1">
    <source>
        <dbReference type="ARBA" id="ARBA00013860"/>
    </source>
</evidence>
<reference evidence="9 10" key="1">
    <citation type="submission" date="2020-08" db="EMBL/GenBank/DDBJ databases">
        <title>Bridging the membrane lipid divide: bacteria of the FCB group superphylum have the potential to synthesize archaeal ether lipids.</title>
        <authorList>
            <person name="Villanueva L."/>
            <person name="Von Meijenfeldt F.A.B."/>
            <person name="Westbye A.B."/>
            <person name="Yadav S."/>
            <person name="Hopmans E.C."/>
            <person name="Dutilh B.E."/>
            <person name="Sinninghe Damste J.S."/>
        </authorList>
    </citation>
    <scope>NUCLEOTIDE SEQUENCE [LARGE SCALE GENOMIC DNA]</scope>
    <source>
        <strain evidence="9">NIOZ-UU36</strain>
    </source>
</reference>
<dbReference type="InterPro" id="IPR003444">
    <property type="entry name" value="MraZ"/>
</dbReference>
<dbReference type="AlphaFoldDB" id="A0A8J6TIR1"/>
<accession>A0A8J6TIR1</accession>
<dbReference type="SUPFAM" id="SSF89447">
    <property type="entry name" value="AbrB/MazE/MraZ-like"/>
    <property type="match status" value="1"/>
</dbReference>
<dbReference type="GO" id="GO:0000976">
    <property type="term" value="F:transcription cis-regulatory region binding"/>
    <property type="evidence" value="ECO:0007669"/>
    <property type="project" value="TreeGrafter"/>
</dbReference>
<keyword evidence="3" id="KW-0677">Repeat</keyword>
<name>A0A8J6TIR1_9CHLR</name>
<evidence type="ECO:0000256" key="6">
    <source>
        <dbReference type="ARBA" id="ARBA00023163"/>
    </source>
</evidence>
<comment type="subcellular location">
    <subcellularLocation>
        <location evidence="7">Cytoplasm</location>
        <location evidence="7">Nucleoid</location>
    </subcellularLocation>
</comment>
<keyword evidence="6 7" id="KW-0804">Transcription</keyword>
<dbReference type="GO" id="GO:2000143">
    <property type="term" value="P:negative regulation of DNA-templated transcription initiation"/>
    <property type="evidence" value="ECO:0007669"/>
    <property type="project" value="TreeGrafter"/>
</dbReference>
<proteinExistence type="inferred from homology"/>
<dbReference type="EMBL" id="JACNJN010000139">
    <property type="protein sequence ID" value="MBC8336090.1"/>
    <property type="molecule type" value="Genomic_DNA"/>
</dbReference>
<dbReference type="Gene3D" id="3.40.1550.20">
    <property type="entry name" value="Transcriptional regulator MraZ domain"/>
    <property type="match status" value="1"/>
</dbReference>
<dbReference type="InterPro" id="IPR035642">
    <property type="entry name" value="MraZ_N"/>
</dbReference>
<keyword evidence="5 7" id="KW-0238">DNA-binding</keyword>
<dbReference type="InterPro" id="IPR035644">
    <property type="entry name" value="MraZ_C"/>
</dbReference>
<evidence type="ECO:0000313" key="9">
    <source>
        <dbReference type="EMBL" id="MBC8336090.1"/>
    </source>
</evidence>